<keyword evidence="1" id="KW-0732">Signal</keyword>
<dbReference type="Proteomes" id="UP001595384">
    <property type="component" value="Unassembled WGS sequence"/>
</dbReference>
<feature type="signal peptide" evidence="1">
    <location>
        <begin position="1"/>
        <end position="23"/>
    </location>
</feature>
<name>A0ABV7CA92_9VIBR</name>
<feature type="chain" id="PRO_5046162612" evidence="1">
    <location>
        <begin position="24"/>
        <end position="235"/>
    </location>
</feature>
<gene>
    <name evidence="2" type="ORF">ACFODT_14100</name>
</gene>
<dbReference type="Gene3D" id="3.30.110.170">
    <property type="entry name" value="Protein of unknown function (DUF541), domain 1"/>
    <property type="match status" value="1"/>
</dbReference>
<sequence>MKSKIGQVALVSLGLCYSLSSFAADYTFPTLMTTGRAELAVKPDMATLSVQIEEKGKTTQAVKASVDKAVTQFMTRLTQQGIQKKDIEGSNLFISPQYQYQKSGEKTLVGYQGRREVTVTVRKIKTLNPVLDTALKSGMNQVNRIQLGVHNREHYVQKARTAAIKDAQKKAQALASGFNSQLGKVWEIHYNNAQVSPVRPQSVMLREAKVSANDSYADQTITIRDSVDVTYKIHP</sequence>
<proteinExistence type="predicted"/>
<organism evidence="2 3">
    <name type="scientific">Vibrio zhugei</name>
    <dbReference type="NCBI Taxonomy" id="2479546"/>
    <lineage>
        <taxon>Bacteria</taxon>
        <taxon>Pseudomonadati</taxon>
        <taxon>Pseudomonadota</taxon>
        <taxon>Gammaproteobacteria</taxon>
        <taxon>Vibrionales</taxon>
        <taxon>Vibrionaceae</taxon>
        <taxon>Vibrio</taxon>
    </lineage>
</organism>
<protein>
    <submittedName>
        <fullName evidence="2">Oxidative stress defense protein</fullName>
    </submittedName>
</protein>
<dbReference type="RefSeq" id="WP_123015310.1">
    <property type="nucleotide sequence ID" value="NZ_AP024911.1"/>
</dbReference>
<dbReference type="Pfam" id="PF04402">
    <property type="entry name" value="SIMPL"/>
    <property type="match status" value="1"/>
</dbReference>
<dbReference type="InterPro" id="IPR052022">
    <property type="entry name" value="26kDa_periplasmic_antigen"/>
</dbReference>
<comment type="caution">
    <text evidence="2">The sequence shown here is derived from an EMBL/GenBank/DDBJ whole genome shotgun (WGS) entry which is preliminary data.</text>
</comment>
<accession>A0ABV7CA92</accession>
<evidence type="ECO:0000313" key="2">
    <source>
        <dbReference type="EMBL" id="MFC3024946.1"/>
    </source>
</evidence>
<keyword evidence="3" id="KW-1185">Reference proteome</keyword>
<reference evidence="3" key="1">
    <citation type="journal article" date="2019" name="Int. J. Syst. Evol. Microbiol.">
        <title>The Global Catalogue of Microorganisms (GCM) 10K type strain sequencing project: providing services to taxonomists for standard genome sequencing and annotation.</title>
        <authorList>
            <consortium name="The Broad Institute Genomics Platform"/>
            <consortium name="The Broad Institute Genome Sequencing Center for Infectious Disease"/>
            <person name="Wu L."/>
            <person name="Ma J."/>
        </authorList>
    </citation>
    <scope>NUCLEOTIDE SEQUENCE [LARGE SCALE GENOMIC DNA]</scope>
    <source>
        <strain evidence="3">KCTC 62784</strain>
    </source>
</reference>
<dbReference type="InterPro" id="IPR007497">
    <property type="entry name" value="SIMPL/DUF541"/>
</dbReference>
<dbReference type="PANTHER" id="PTHR34387:SF1">
    <property type="entry name" value="PERIPLASMIC IMMUNOGENIC PROTEIN"/>
    <property type="match status" value="1"/>
</dbReference>
<dbReference type="NCBIfam" id="NF008299">
    <property type="entry name" value="PRK11087.1"/>
    <property type="match status" value="1"/>
</dbReference>
<dbReference type="PANTHER" id="PTHR34387">
    <property type="entry name" value="SLR1258 PROTEIN"/>
    <property type="match status" value="1"/>
</dbReference>
<evidence type="ECO:0000256" key="1">
    <source>
        <dbReference type="SAM" id="SignalP"/>
    </source>
</evidence>
<evidence type="ECO:0000313" key="3">
    <source>
        <dbReference type="Proteomes" id="UP001595384"/>
    </source>
</evidence>
<dbReference type="Gene3D" id="3.30.70.2970">
    <property type="entry name" value="Protein of unknown function (DUF541), domain 2"/>
    <property type="match status" value="1"/>
</dbReference>
<dbReference type="EMBL" id="JBHRSE010000100">
    <property type="protein sequence ID" value="MFC3024946.1"/>
    <property type="molecule type" value="Genomic_DNA"/>
</dbReference>